<dbReference type="EMBL" id="CP083685">
    <property type="protein sequence ID" value="UYU90414.1"/>
    <property type="molecule type" value="Genomic_DNA"/>
</dbReference>
<feature type="transmembrane region" description="Helical" evidence="1">
    <location>
        <begin position="20"/>
        <end position="44"/>
    </location>
</feature>
<feature type="transmembrane region" description="Helical" evidence="1">
    <location>
        <begin position="318"/>
        <end position="338"/>
    </location>
</feature>
<evidence type="ECO:0000313" key="2">
    <source>
        <dbReference type="EMBL" id="UYU90414.1"/>
    </source>
</evidence>
<feature type="transmembrane region" description="Helical" evidence="1">
    <location>
        <begin position="84"/>
        <end position="102"/>
    </location>
</feature>
<feature type="transmembrane region" description="Helical" evidence="1">
    <location>
        <begin position="114"/>
        <end position="134"/>
    </location>
</feature>
<proteinExistence type="predicted"/>
<evidence type="ECO:0008006" key="4">
    <source>
        <dbReference type="Google" id="ProtNLM"/>
    </source>
</evidence>
<feature type="transmembrane region" description="Helical" evidence="1">
    <location>
        <begin position="228"/>
        <end position="246"/>
    </location>
</feature>
<reference evidence="2" key="1">
    <citation type="submission" date="2021-06" db="EMBL/GenBank/DDBJ databases">
        <title>Interrogation of the integrated mobile genetic elements in gut-associated Bacteroides with a consensus prediction approach.</title>
        <authorList>
            <person name="Campbell D.E."/>
            <person name="Leigh J.R."/>
            <person name="Kim T."/>
            <person name="England W."/>
            <person name="Whitaker R.J."/>
            <person name="Degnan P.H."/>
        </authorList>
    </citation>
    <scope>NUCLEOTIDE SEQUENCE</scope>
    <source>
        <strain evidence="2">VPI-3443</strain>
    </source>
</reference>
<evidence type="ECO:0000313" key="3">
    <source>
        <dbReference type="Proteomes" id="UP001162960"/>
    </source>
</evidence>
<sequence>MLNKLCNLNALLLALAPVLSVYSLAGLTMSFFVIWVVAGLNILAARRSLFNRRLELSFFLCILVLGFLSFLLNSGQGFYSTELYVNNLFAIVSFFIALVFCTSNVNINLFKKTVCFVGVIAACICIFQRLQFIATGSYLNNFFIAGLEVKRDLDMFSYGRPSAFFTEPAHLAIYLLPVLYLTLVEKKRLLSFVIGIGILVCGSTTGFLLLFVAFLFSLIREGKSIKSIIFGGMLITALYGAVTYLSPDILLSNMEKLQSTESDGSRLLGPLNYFKYYDFSQYLFGIGINQMAAFLRSHGFVLVNAFNEEMDMNYANAVIYMVLCYGLIGGVVFVNYLTKTFKQYNCKVNAGYFVILLGILFSDQVLFNMNFLYPLSFVILLSKNETICVNEKTNSIV</sequence>
<accession>A0AB38UC19</accession>
<feature type="transmembrane region" description="Helical" evidence="1">
    <location>
        <begin position="282"/>
        <end position="306"/>
    </location>
</feature>
<evidence type="ECO:0000256" key="1">
    <source>
        <dbReference type="SAM" id="Phobius"/>
    </source>
</evidence>
<keyword evidence="1" id="KW-1133">Transmembrane helix</keyword>
<protein>
    <recommendedName>
        <fullName evidence="4">O-antigen ligase family protein</fullName>
    </recommendedName>
</protein>
<dbReference type="AlphaFoldDB" id="A0AB38UC19"/>
<name>A0AB38UC19_BACT4</name>
<keyword evidence="1" id="KW-0812">Transmembrane</keyword>
<feature type="transmembrane region" description="Helical" evidence="1">
    <location>
        <begin position="190"/>
        <end position="216"/>
    </location>
</feature>
<gene>
    <name evidence="2" type="ORF">KQP74_21175</name>
</gene>
<feature type="transmembrane region" description="Helical" evidence="1">
    <location>
        <begin position="56"/>
        <end position="72"/>
    </location>
</feature>
<dbReference type="Proteomes" id="UP001162960">
    <property type="component" value="Chromosome"/>
</dbReference>
<organism evidence="2 3">
    <name type="scientific">Bacteroides thetaiotaomicron</name>
    <dbReference type="NCBI Taxonomy" id="818"/>
    <lineage>
        <taxon>Bacteria</taxon>
        <taxon>Pseudomonadati</taxon>
        <taxon>Bacteroidota</taxon>
        <taxon>Bacteroidia</taxon>
        <taxon>Bacteroidales</taxon>
        <taxon>Bacteroidaceae</taxon>
        <taxon>Bacteroides</taxon>
    </lineage>
</organism>
<feature type="transmembrane region" description="Helical" evidence="1">
    <location>
        <begin position="350"/>
        <end position="373"/>
    </location>
</feature>
<keyword evidence="1" id="KW-0472">Membrane</keyword>
<feature type="transmembrane region" description="Helical" evidence="1">
    <location>
        <begin position="163"/>
        <end position="183"/>
    </location>
</feature>
<dbReference type="RefSeq" id="WP_022471261.1">
    <property type="nucleotide sequence ID" value="NZ_AP022660.1"/>
</dbReference>